<reference evidence="5" key="1">
    <citation type="journal article" date="2019" name="Int. J. Syst. Evol. Microbiol.">
        <title>The Global Catalogue of Microorganisms (GCM) 10K type strain sequencing project: providing services to taxonomists for standard genome sequencing and annotation.</title>
        <authorList>
            <consortium name="The Broad Institute Genomics Platform"/>
            <consortium name="The Broad Institute Genome Sequencing Center for Infectious Disease"/>
            <person name="Wu L."/>
            <person name="Ma J."/>
        </authorList>
    </citation>
    <scope>NUCLEOTIDE SEQUENCE [LARGE SCALE GENOMIC DNA]</scope>
    <source>
        <strain evidence="5">JCM 31486</strain>
    </source>
</reference>
<evidence type="ECO:0000256" key="2">
    <source>
        <dbReference type="ARBA" id="ARBA00022679"/>
    </source>
</evidence>
<gene>
    <name evidence="4" type="ORF">ACFQ1S_17985</name>
</gene>
<proteinExistence type="predicted"/>
<dbReference type="Gene3D" id="3.40.50.2000">
    <property type="entry name" value="Glycogen Phosphorylase B"/>
    <property type="match status" value="1"/>
</dbReference>
<feature type="domain" description="Glycosyltransferase subfamily 4-like N-terminal" evidence="3">
    <location>
        <begin position="20"/>
        <end position="134"/>
    </location>
</feature>
<dbReference type="SUPFAM" id="SSF53756">
    <property type="entry name" value="UDP-Glycosyltransferase/glycogen phosphorylase"/>
    <property type="match status" value="1"/>
</dbReference>
<evidence type="ECO:0000256" key="1">
    <source>
        <dbReference type="ARBA" id="ARBA00022676"/>
    </source>
</evidence>
<dbReference type="EMBL" id="JBHTIS010001010">
    <property type="protein sequence ID" value="MFD1047299.1"/>
    <property type="molecule type" value="Genomic_DNA"/>
</dbReference>
<keyword evidence="1 4" id="KW-0328">Glycosyltransferase</keyword>
<keyword evidence="5" id="KW-1185">Reference proteome</keyword>
<name>A0ABW3MCA7_9PSEU</name>
<keyword evidence="2 4" id="KW-0808">Transferase</keyword>
<dbReference type="Pfam" id="PF13439">
    <property type="entry name" value="Glyco_transf_4"/>
    <property type="match status" value="1"/>
</dbReference>
<dbReference type="GO" id="GO:0016757">
    <property type="term" value="F:glycosyltransferase activity"/>
    <property type="evidence" value="ECO:0007669"/>
    <property type="project" value="UniProtKB-KW"/>
</dbReference>
<protein>
    <submittedName>
        <fullName evidence="4">Glycosyltransferase</fullName>
        <ecNumber evidence="4">2.4.-.-</ecNumber>
    </submittedName>
</protein>
<organism evidence="4 5">
    <name type="scientific">Kibdelosporangium lantanae</name>
    <dbReference type="NCBI Taxonomy" id="1497396"/>
    <lineage>
        <taxon>Bacteria</taxon>
        <taxon>Bacillati</taxon>
        <taxon>Actinomycetota</taxon>
        <taxon>Actinomycetes</taxon>
        <taxon>Pseudonocardiales</taxon>
        <taxon>Pseudonocardiaceae</taxon>
        <taxon>Kibdelosporangium</taxon>
    </lineage>
</organism>
<dbReference type="Proteomes" id="UP001597045">
    <property type="component" value="Unassembled WGS sequence"/>
</dbReference>
<sequence>MTRGHVLIIVQNLPVPLDRRVWLECRALTAAGYQVSVICPKGPGDRAHQELEGVHIHKYAPPPQATGALGYLLEFVYCWLRTARLTLKVWKRQRFDVIQACNPPDTYWALARLWRRRGVRFVFDHHDLNPEVFRSRFGDPGGRVFVHVSMDRSTTANAGELGNLTTSMRVPIPAHEATPFDRLAETRGLMSGFSDRALNAPWHLLRAISLLGTGALDKGLTYGATPPQIVATCTSLSWGPQPLLFNGNPARNAFILPPVPHERTSFFFHTEYGDTSTIALATQLGSGDAQQLANAFVNEVAHLSQLVRHRTPTPSALGT</sequence>
<dbReference type="InterPro" id="IPR028098">
    <property type="entry name" value="Glyco_trans_4-like_N"/>
</dbReference>
<evidence type="ECO:0000313" key="5">
    <source>
        <dbReference type="Proteomes" id="UP001597045"/>
    </source>
</evidence>
<dbReference type="EC" id="2.4.-.-" evidence="4"/>
<comment type="caution">
    <text evidence="4">The sequence shown here is derived from an EMBL/GenBank/DDBJ whole genome shotgun (WGS) entry which is preliminary data.</text>
</comment>
<evidence type="ECO:0000313" key="4">
    <source>
        <dbReference type="EMBL" id="MFD1047299.1"/>
    </source>
</evidence>
<evidence type="ECO:0000259" key="3">
    <source>
        <dbReference type="Pfam" id="PF13439"/>
    </source>
</evidence>
<accession>A0ABW3MCA7</accession>